<dbReference type="FunFam" id="1.10.1200.10:FF:000013">
    <property type="entry name" value="Fatty acid synthase"/>
    <property type="match status" value="1"/>
</dbReference>
<evidence type="ECO:0000256" key="14">
    <source>
        <dbReference type="SAM" id="MobiDB-lite"/>
    </source>
</evidence>
<evidence type="ECO:0000256" key="12">
    <source>
        <dbReference type="ARBA" id="ARBA00023268"/>
    </source>
</evidence>
<dbReference type="Gene3D" id="1.10.1200.10">
    <property type="entry name" value="ACP-like"/>
    <property type="match status" value="1"/>
</dbReference>
<keyword evidence="4" id="KW-0444">Lipid biosynthesis</keyword>
<dbReference type="SUPFAM" id="SSF51735">
    <property type="entry name" value="NAD(P)-binding Rossmann-fold domains"/>
    <property type="match status" value="2"/>
</dbReference>
<evidence type="ECO:0000256" key="10">
    <source>
        <dbReference type="ARBA" id="ARBA00023098"/>
    </source>
</evidence>
<dbReference type="Proteomes" id="UP000821853">
    <property type="component" value="Unassembled WGS sequence"/>
</dbReference>
<keyword evidence="17" id="KW-1185">Reference proteome</keyword>
<dbReference type="Pfam" id="PF08659">
    <property type="entry name" value="KR"/>
    <property type="match status" value="1"/>
</dbReference>
<dbReference type="SUPFAM" id="SSF47336">
    <property type="entry name" value="ACP-like"/>
    <property type="match status" value="1"/>
</dbReference>
<dbReference type="Gene3D" id="3.40.50.720">
    <property type="entry name" value="NAD(P)-binding Rossmann-like Domain"/>
    <property type="match status" value="1"/>
</dbReference>
<dbReference type="PANTHER" id="PTHR43775:SF7">
    <property type="entry name" value="FATTY ACID SYNTHASE"/>
    <property type="match status" value="1"/>
</dbReference>
<comment type="caution">
    <text evidence="16">The sequence shown here is derived from an EMBL/GenBank/DDBJ whole genome shotgun (WGS) entry which is preliminary data.</text>
</comment>
<evidence type="ECO:0000256" key="9">
    <source>
        <dbReference type="ARBA" id="ARBA00023002"/>
    </source>
</evidence>
<dbReference type="EC" id="2.3.1.85" evidence="1"/>
<keyword evidence="12" id="KW-0511">Multifunctional enzyme</keyword>
<dbReference type="OMA" id="EYKYAPA"/>
<dbReference type="Pfam" id="PF00550">
    <property type="entry name" value="PP-binding"/>
    <property type="match status" value="1"/>
</dbReference>
<keyword evidence="9" id="KW-0560">Oxidoreductase</keyword>
<dbReference type="SMART" id="SM00822">
    <property type="entry name" value="PKS_KR"/>
    <property type="match status" value="1"/>
</dbReference>
<keyword evidence="11" id="KW-0275">Fatty acid biosynthesis</keyword>
<organism evidence="16 17">
    <name type="scientific">Haemaphysalis longicornis</name>
    <name type="common">Bush tick</name>
    <dbReference type="NCBI Taxonomy" id="44386"/>
    <lineage>
        <taxon>Eukaryota</taxon>
        <taxon>Metazoa</taxon>
        <taxon>Ecdysozoa</taxon>
        <taxon>Arthropoda</taxon>
        <taxon>Chelicerata</taxon>
        <taxon>Arachnida</taxon>
        <taxon>Acari</taxon>
        <taxon>Parasitiformes</taxon>
        <taxon>Ixodida</taxon>
        <taxon>Ixodoidea</taxon>
        <taxon>Ixodidae</taxon>
        <taxon>Haemaphysalinae</taxon>
        <taxon>Haemaphysalis</taxon>
    </lineage>
</organism>
<keyword evidence="8" id="KW-0521">NADP</keyword>
<dbReference type="InterPro" id="IPR057326">
    <property type="entry name" value="KR_dom"/>
</dbReference>
<dbReference type="InterPro" id="IPR050091">
    <property type="entry name" value="PKS_NRPS_Biosynth_Enz"/>
</dbReference>
<dbReference type="SMART" id="SM00829">
    <property type="entry name" value="PKS_ER"/>
    <property type="match status" value="1"/>
</dbReference>
<dbReference type="InterPro" id="IPR020843">
    <property type="entry name" value="ER"/>
</dbReference>
<protein>
    <recommendedName>
        <fullName evidence="2">Fatty acid synthase</fullName>
        <ecNumber evidence="1">2.3.1.85</ecNumber>
    </recommendedName>
</protein>
<dbReference type="CDD" id="cd05195">
    <property type="entry name" value="enoyl_red"/>
    <property type="match status" value="1"/>
</dbReference>
<evidence type="ECO:0000256" key="7">
    <source>
        <dbReference type="ARBA" id="ARBA00022832"/>
    </source>
</evidence>
<dbReference type="InterPro" id="IPR013149">
    <property type="entry name" value="ADH-like_C"/>
</dbReference>
<evidence type="ECO:0000313" key="17">
    <source>
        <dbReference type="Proteomes" id="UP000821853"/>
    </source>
</evidence>
<dbReference type="InterPro" id="IPR036291">
    <property type="entry name" value="NAD(P)-bd_dom_sf"/>
</dbReference>
<dbReference type="InterPro" id="IPR036736">
    <property type="entry name" value="ACP-like_sf"/>
</dbReference>
<dbReference type="InterPro" id="IPR009081">
    <property type="entry name" value="PP-bd_ACP"/>
</dbReference>
<dbReference type="PROSITE" id="PS50075">
    <property type="entry name" value="CARRIER"/>
    <property type="match status" value="1"/>
</dbReference>
<dbReference type="InterPro" id="IPR013968">
    <property type="entry name" value="PKS_KR"/>
</dbReference>
<evidence type="ECO:0000256" key="4">
    <source>
        <dbReference type="ARBA" id="ARBA00022516"/>
    </source>
</evidence>
<dbReference type="Pfam" id="PF00107">
    <property type="entry name" value="ADH_zinc_N"/>
    <property type="match status" value="1"/>
</dbReference>
<keyword evidence="6" id="KW-0808">Transferase</keyword>
<dbReference type="Gene3D" id="3.90.180.10">
    <property type="entry name" value="Medium-chain alcohol dehydrogenases, catalytic domain"/>
    <property type="match status" value="1"/>
</dbReference>
<evidence type="ECO:0000259" key="15">
    <source>
        <dbReference type="PROSITE" id="PS50075"/>
    </source>
</evidence>
<comment type="catalytic activity">
    <reaction evidence="13">
        <text>acetyl-CoA + n malonyl-CoA + 2n NADPH + 2n H(+) = a long-chain fatty acid + (n+1) CoA + n CO2 + 2n NADP(+).</text>
        <dbReference type="EC" id="2.3.1.85"/>
    </reaction>
</comment>
<keyword evidence="5" id="KW-0597">Phosphoprotein</keyword>
<evidence type="ECO:0000256" key="6">
    <source>
        <dbReference type="ARBA" id="ARBA00022679"/>
    </source>
</evidence>
<dbReference type="GO" id="GO:0031177">
    <property type="term" value="F:phosphopantetheine binding"/>
    <property type="evidence" value="ECO:0007669"/>
    <property type="project" value="InterPro"/>
</dbReference>
<feature type="domain" description="Carrier" evidence="15">
    <location>
        <begin position="512"/>
        <end position="592"/>
    </location>
</feature>
<sequence length="610" mass="66615">MEFSGRDPLGRRVMGMVAAQGMATAVAADPVFLWEVPDSWSLEEASTVPVAYSTAYYALIVRGNVRPGETLLVHSGSGDVGQAAISIALSMGCTVFTTVGSREEQKFLKRRFPQLQDRHFANSRDLSFEEHILRETNGQGVNLVLNSLAEEMFQVSVRCLAMHGRFLEIGNFGVPSESPLGKSVLLKNVNISGIMLDSLFGGNMSAVADKQRVSQLVREGITIRCRSLGNQAEEAFRFMASGKQVGKVVLEVRPEENRCEEALSSPLLVEAVARTYFYGHKSYVIIGGLGGFGLELAEWMVSRGCRKLLLSARSGVRTGYQRLCLHRWQQDGVKVLVSRTDASTVDGARQIIDEAAAIGPVGGIFNLAVVLRDALIENQTPEQYETVCRPKVQATQHLDGLSRELCTDLDHFVVFSSLASGRGNIGQTNYGYANSVMERICERRVADGLPGLAIQWGAIGDAGVLHDTMGADVVVGGTAPQQMRSCLEVIDRFLKQSYPVVSSFVKADLTSKTERKDKHDLVLSIMSILGVKDPSRLKPDMSLGELGMDSLMSVKVKEVVERDHDRVLSMQEVRQLTINRLREISATAAEATSSRDEAAAQNTAVSHRFA</sequence>
<dbReference type="VEuPathDB" id="VectorBase:HLOH_062834"/>
<dbReference type="AlphaFoldDB" id="A0A9J6FRL9"/>
<evidence type="ECO:0000256" key="5">
    <source>
        <dbReference type="ARBA" id="ARBA00022553"/>
    </source>
</evidence>
<keyword evidence="7" id="KW-0276">Fatty acid metabolism</keyword>
<dbReference type="GO" id="GO:0006633">
    <property type="term" value="P:fatty acid biosynthetic process"/>
    <property type="evidence" value="ECO:0007669"/>
    <property type="project" value="UniProtKB-KW"/>
</dbReference>
<evidence type="ECO:0000256" key="3">
    <source>
        <dbReference type="ARBA" id="ARBA00022450"/>
    </source>
</evidence>
<evidence type="ECO:0000256" key="8">
    <source>
        <dbReference type="ARBA" id="ARBA00022857"/>
    </source>
</evidence>
<dbReference type="GO" id="GO:0004312">
    <property type="term" value="F:fatty acid synthase activity"/>
    <property type="evidence" value="ECO:0007669"/>
    <property type="project" value="UniProtKB-EC"/>
</dbReference>
<evidence type="ECO:0000256" key="11">
    <source>
        <dbReference type="ARBA" id="ARBA00023160"/>
    </source>
</evidence>
<gene>
    <name evidence="16" type="ORF">HPB48_015002</name>
</gene>
<dbReference type="SMART" id="SM00823">
    <property type="entry name" value="PKS_PP"/>
    <property type="match status" value="1"/>
</dbReference>
<evidence type="ECO:0000256" key="13">
    <source>
        <dbReference type="ARBA" id="ARBA00044883"/>
    </source>
</evidence>
<dbReference type="InterPro" id="IPR020806">
    <property type="entry name" value="PKS_PP-bd"/>
</dbReference>
<feature type="compositionally biased region" description="Polar residues" evidence="14">
    <location>
        <begin position="601"/>
        <end position="610"/>
    </location>
</feature>
<dbReference type="EMBL" id="JABSTR010000003">
    <property type="protein sequence ID" value="KAH9365922.1"/>
    <property type="molecule type" value="Genomic_DNA"/>
</dbReference>
<proteinExistence type="predicted"/>
<evidence type="ECO:0000256" key="2">
    <source>
        <dbReference type="ARBA" id="ARBA00018769"/>
    </source>
</evidence>
<dbReference type="OrthoDB" id="6503696at2759"/>
<keyword evidence="10" id="KW-0443">Lipid metabolism</keyword>
<accession>A0A9J6FRL9</accession>
<evidence type="ECO:0000256" key="1">
    <source>
        <dbReference type="ARBA" id="ARBA00012873"/>
    </source>
</evidence>
<dbReference type="PANTHER" id="PTHR43775">
    <property type="entry name" value="FATTY ACID SYNTHASE"/>
    <property type="match status" value="1"/>
</dbReference>
<evidence type="ECO:0000313" key="16">
    <source>
        <dbReference type="EMBL" id="KAH9365922.1"/>
    </source>
</evidence>
<dbReference type="CDD" id="cd08954">
    <property type="entry name" value="KR_1_FAS_SDR_x"/>
    <property type="match status" value="1"/>
</dbReference>
<name>A0A9J6FRL9_HAELO</name>
<dbReference type="GO" id="GO:0016491">
    <property type="term" value="F:oxidoreductase activity"/>
    <property type="evidence" value="ECO:0007669"/>
    <property type="project" value="UniProtKB-KW"/>
</dbReference>
<reference evidence="16 17" key="1">
    <citation type="journal article" date="2020" name="Cell">
        <title>Large-Scale Comparative Analyses of Tick Genomes Elucidate Their Genetic Diversity and Vector Capacities.</title>
        <authorList>
            <consortium name="Tick Genome and Microbiome Consortium (TIGMIC)"/>
            <person name="Jia N."/>
            <person name="Wang J."/>
            <person name="Shi W."/>
            <person name="Du L."/>
            <person name="Sun Y."/>
            <person name="Zhan W."/>
            <person name="Jiang J.F."/>
            <person name="Wang Q."/>
            <person name="Zhang B."/>
            <person name="Ji P."/>
            <person name="Bell-Sakyi L."/>
            <person name="Cui X.M."/>
            <person name="Yuan T.T."/>
            <person name="Jiang B.G."/>
            <person name="Yang W.F."/>
            <person name="Lam T.T."/>
            <person name="Chang Q.C."/>
            <person name="Ding S.J."/>
            <person name="Wang X.J."/>
            <person name="Zhu J.G."/>
            <person name="Ruan X.D."/>
            <person name="Zhao L."/>
            <person name="Wei J.T."/>
            <person name="Ye R.Z."/>
            <person name="Que T.C."/>
            <person name="Du C.H."/>
            <person name="Zhou Y.H."/>
            <person name="Cheng J.X."/>
            <person name="Dai P.F."/>
            <person name="Guo W.B."/>
            <person name="Han X.H."/>
            <person name="Huang E.J."/>
            <person name="Li L.F."/>
            <person name="Wei W."/>
            <person name="Gao Y.C."/>
            <person name="Liu J.Z."/>
            <person name="Shao H.Z."/>
            <person name="Wang X."/>
            <person name="Wang C.C."/>
            <person name="Yang T.C."/>
            <person name="Huo Q.B."/>
            <person name="Li W."/>
            <person name="Chen H.Y."/>
            <person name="Chen S.E."/>
            <person name="Zhou L.G."/>
            <person name="Ni X.B."/>
            <person name="Tian J.H."/>
            <person name="Sheng Y."/>
            <person name="Liu T."/>
            <person name="Pan Y.S."/>
            <person name="Xia L.Y."/>
            <person name="Li J."/>
            <person name="Zhao F."/>
            <person name="Cao W.C."/>
        </authorList>
    </citation>
    <scope>NUCLEOTIDE SEQUENCE [LARGE SCALE GENOMIC DNA]</scope>
    <source>
        <strain evidence="16">HaeL-2018</strain>
    </source>
</reference>
<keyword evidence="3" id="KW-0596">Phosphopantetheine</keyword>
<feature type="region of interest" description="Disordered" evidence="14">
    <location>
        <begin position="590"/>
        <end position="610"/>
    </location>
</feature>